<sequence length="327" mass="34879">MSLEAFLADCPPCPPSLPASLAAFLAKHRSPADAADHGDPGSASNRLSRPLAVVTSGGTTVPLERRCVRFIDNFSEGRRGALSAERLLAAGYAVVFLTRAGSAQPFSGGMEPAEALPGLLELAADGSVQVRPSRQPDLGPLLAKSEGARRAGALLTLPFTTVFDYLTYLKAIADAVAPYGPQAMFYLAAAVSDFYIPWGRLDEHKIQSLGGREGLRLELEAVPKALGVLRASWAPGAFVVSFKLETDEGLLMAKAGAALDRYDVHAVVANVLDTRKDTVVVVTKGQDGAGPKAHRIDRAPREEHIEDQLVATIAQMHRDFADQMQDR</sequence>
<dbReference type="SUPFAM" id="SSF102645">
    <property type="entry name" value="CoaB-like"/>
    <property type="match status" value="1"/>
</dbReference>
<dbReference type="InterPro" id="IPR007085">
    <property type="entry name" value="DNA/pantothenate-metab_flavo_C"/>
</dbReference>
<dbReference type="Proteomes" id="UP000708148">
    <property type="component" value="Unassembled WGS sequence"/>
</dbReference>
<name>A0A8S1IZL1_9CHLO</name>
<dbReference type="GO" id="GO:0015937">
    <property type="term" value="P:coenzyme A biosynthetic process"/>
    <property type="evidence" value="ECO:0007669"/>
    <property type="project" value="UniProtKB-ARBA"/>
</dbReference>
<evidence type="ECO:0000313" key="4">
    <source>
        <dbReference type="Proteomes" id="UP000708148"/>
    </source>
</evidence>
<protein>
    <recommendedName>
        <fullName evidence="2">DNA/pantothenate metabolism flavoprotein C-terminal domain-containing protein</fullName>
    </recommendedName>
</protein>
<keyword evidence="4" id="KW-1185">Reference proteome</keyword>
<dbReference type="Gene3D" id="3.40.50.10300">
    <property type="entry name" value="CoaB-like"/>
    <property type="match status" value="1"/>
</dbReference>
<comment type="caution">
    <text evidence="3">The sequence shown here is derived from an EMBL/GenBank/DDBJ whole genome shotgun (WGS) entry which is preliminary data.</text>
</comment>
<dbReference type="AlphaFoldDB" id="A0A8S1IZL1"/>
<proteinExistence type="inferred from homology"/>
<evidence type="ECO:0000313" key="3">
    <source>
        <dbReference type="EMBL" id="CAD7696676.1"/>
    </source>
</evidence>
<reference evidence="3" key="1">
    <citation type="submission" date="2020-12" db="EMBL/GenBank/DDBJ databases">
        <authorList>
            <person name="Iha C."/>
        </authorList>
    </citation>
    <scope>NUCLEOTIDE SEQUENCE</scope>
</reference>
<dbReference type="Pfam" id="PF04127">
    <property type="entry name" value="DFP"/>
    <property type="match status" value="1"/>
</dbReference>
<dbReference type="EMBL" id="CAJHUC010000525">
    <property type="protein sequence ID" value="CAD7696676.1"/>
    <property type="molecule type" value="Genomic_DNA"/>
</dbReference>
<dbReference type="GO" id="GO:0003824">
    <property type="term" value="F:catalytic activity"/>
    <property type="evidence" value="ECO:0007669"/>
    <property type="project" value="UniProtKB-ARBA"/>
</dbReference>
<gene>
    <name evidence="3" type="ORF">OSTQU699_LOCUS2037</name>
</gene>
<dbReference type="InterPro" id="IPR035929">
    <property type="entry name" value="CoaB-like_sf"/>
</dbReference>
<dbReference type="PANTHER" id="PTHR12290">
    <property type="entry name" value="CORNICHON-RELATED"/>
    <property type="match status" value="1"/>
</dbReference>
<feature type="domain" description="DNA/pantothenate metabolism flavoprotein C-terminal" evidence="2">
    <location>
        <begin position="182"/>
        <end position="277"/>
    </location>
</feature>
<accession>A0A8S1IZL1</accession>
<organism evidence="3 4">
    <name type="scientific">Ostreobium quekettii</name>
    <dbReference type="NCBI Taxonomy" id="121088"/>
    <lineage>
        <taxon>Eukaryota</taxon>
        <taxon>Viridiplantae</taxon>
        <taxon>Chlorophyta</taxon>
        <taxon>core chlorophytes</taxon>
        <taxon>Ulvophyceae</taxon>
        <taxon>TCBD clade</taxon>
        <taxon>Bryopsidales</taxon>
        <taxon>Ostreobineae</taxon>
        <taxon>Ostreobiaceae</taxon>
        <taxon>Ostreobium</taxon>
    </lineage>
</organism>
<evidence type="ECO:0000259" key="2">
    <source>
        <dbReference type="Pfam" id="PF04127"/>
    </source>
</evidence>
<comment type="similarity">
    <text evidence="1">Belongs to the PPC synthetase family.</text>
</comment>
<dbReference type="OrthoDB" id="70224at2759"/>
<evidence type="ECO:0000256" key="1">
    <source>
        <dbReference type="ARBA" id="ARBA00005703"/>
    </source>
</evidence>